<protein>
    <submittedName>
        <fullName evidence="1">Uncharacterized protein</fullName>
    </submittedName>
</protein>
<comment type="caution">
    <text evidence="1">The sequence shown here is derived from an EMBL/GenBank/DDBJ whole genome shotgun (WGS) entry which is preliminary data.</text>
</comment>
<dbReference type="RefSeq" id="WP_208055042.1">
    <property type="nucleotide sequence ID" value="NZ_JAGEMK010000002.1"/>
</dbReference>
<gene>
    <name evidence="1" type="ORF">J4G33_06160</name>
</gene>
<organism evidence="1 2">
    <name type="scientific">Actinotalea soli</name>
    <dbReference type="NCBI Taxonomy" id="2819234"/>
    <lineage>
        <taxon>Bacteria</taxon>
        <taxon>Bacillati</taxon>
        <taxon>Actinomycetota</taxon>
        <taxon>Actinomycetes</taxon>
        <taxon>Micrococcales</taxon>
        <taxon>Cellulomonadaceae</taxon>
        <taxon>Actinotalea</taxon>
    </lineage>
</organism>
<name>A0A939LPN3_9CELL</name>
<reference evidence="1" key="1">
    <citation type="submission" date="2021-03" db="EMBL/GenBank/DDBJ databases">
        <title>Actinotalea soli sp. nov., isolated from soil.</title>
        <authorList>
            <person name="Ping W."/>
            <person name="Zhang J."/>
        </authorList>
    </citation>
    <scope>NUCLEOTIDE SEQUENCE</scope>
    <source>
        <strain evidence="1">BY-33</strain>
    </source>
</reference>
<dbReference type="Proteomes" id="UP000664209">
    <property type="component" value="Unassembled WGS sequence"/>
</dbReference>
<evidence type="ECO:0000313" key="2">
    <source>
        <dbReference type="Proteomes" id="UP000664209"/>
    </source>
</evidence>
<accession>A0A939LPN3</accession>
<dbReference type="EMBL" id="JAGEMK010000002">
    <property type="protein sequence ID" value="MBO1751383.1"/>
    <property type="molecule type" value="Genomic_DNA"/>
</dbReference>
<sequence length="93" mass="10195">MTTLSHEPRAVASAVVLYGIHPLRGYAVTWHLTPLPTVPARAGRRPAGAQFVVERADGHITDDLAWQLAEKEVAVLGVPEVSRLVRAATHRRR</sequence>
<proteinExistence type="predicted"/>
<evidence type="ECO:0000313" key="1">
    <source>
        <dbReference type="EMBL" id="MBO1751383.1"/>
    </source>
</evidence>
<keyword evidence="2" id="KW-1185">Reference proteome</keyword>
<dbReference type="AlphaFoldDB" id="A0A939LPN3"/>